<accession>A0A934VJD4</accession>
<dbReference type="InterPro" id="IPR005502">
    <property type="entry name" value="Ribosyl_crysJ1"/>
</dbReference>
<evidence type="ECO:0000313" key="2">
    <source>
        <dbReference type="Proteomes" id="UP000617628"/>
    </source>
</evidence>
<organism evidence="1 2">
    <name type="scientific">Pelagicoccus mobilis</name>
    <dbReference type="NCBI Taxonomy" id="415221"/>
    <lineage>
        <taxon>Bacteria</taxon>
        <taxon>Pseudomonadati</taxon>
        <taxon>Verrucomicrobiota</taxon>
        <taxon>Opitutia</taxon>
        <taxon>Puniceicoccales</taxon>
        <taxon>Pelagicoccaceae</taxon>
        <taxon>Pelagicoccus</taxon>
    </lineage>
</organism>
<dbReference type="SUPFAM" id="SSF101478">
    <property type="entry name" value="ADP-ribosylglycohydrolase"/>
    <property type="match status" value="1"/>
</dbReference>
<dbReference type="EMBL" id="JAENIL010000002">
    <property type="protein sequence ID" value="MBK1875496.1"/>
    <property type="molecule type" value="Genomic_DNA"/>
</dbReference>
<name>A0A934VJD4_9BACT</name>
<gene>
    <name evidence="1" type="ORF">JIN87_01385</name>
</gene>
<dbReference type="InterPro" id="IPR036705">
    <property type="entry name" value="Ribosyl_crysJ1_sf"/>
</dbReference>
<dbReference type="Pfam" id="PF03747">
    <property type="entry name" value="ADP_ribosyl_GH"/>
    <property type="match status" value="1"/>
</dbReference>
<evidence type="ECO:0000313" key="1">
    <source>
        <dbReference type="EMBL" id="MBK1875496.1"/>
    </source>
</evidence>
<proteinExistence type="predicted"/>
<dbReference type="Gene3D" id="1.10.4080.10">
    <property type="entry name" value="ADP-ribosylation/Crystallin J1"/>
    <property type="match status" value="1"/>
</dbReference>
<keyword evidence="2" id="KW-1185">Reference proteome</keyword>
<comment type="caution">
    <text evidence="1">The sequence shown here is derived from an EMBL/GenBank/DDBJ whole genome shotgun (WGS) entry which is preliminary data.</text>
</comment>
<sequence>MSKLSKPHTLPYSEYFTTAYDMWLGKFIGGTFGANYEGFKHILDVNVEDLLPLNIVENDDTDLQILWLHALQEHGIDLNSEQMVAEWREHVDAPWSEYGIAIANWERGIMPPKSGDVDNWFFGNGMGCPIRSEIWGIICPGMPGLAASYAKQDAELDHHEDSVQAEIFLAALEAAAFLEKDLMKLIETGLSYIDPESRFAQMVPKVIEWCESNSWQQVRALILRDFGHPDFTNSPQNLGFTILALLKGDGDFVKTMNIAINCAYDTDCTAASAGAILNAISGTAALPPSIRDALTDDYKISDWMLGFPRDGSLKELTHASCSFGLQIASRNPDLLHIPVEQEVPQIPALVVKKQDLAEISPVEKAFPDWVVFGPYSRDWKEVSPQNTEYPDHGCDALPSLRYMTQMHSGFDTDFKDPATLSQTGLTIDATANDPHAHFLPAKDSRLILNGLPDAGSPCSYYAYSEFESPEDSHNWMLAGCTGPIEIWLNGKRILKSDTYQPLNPCTFEADLKLQSGTNRIVLKLEKTSQPVEAVVIFKKHRKRHWHQCFVNTDLNWTPLNEPSEAATL</sequence>
<dbReference type="Proteomes" id="UP000617628">
    <property type="component" value="Unassembled WGS sequence"/>
</dbReference>
<protein>
    <submittedName>
        <fullName evidence="1">ADP-ribosylglycohydrolase family protein</fullName>
    </submittedName>
</protein>
<dbReference type="RefSeq" id="WP_200353713.1">
    <property type="nucleotide sequence ID" value="NZ_JAENIL010000002.1"/>
</dbReference>
<reference evidence="1" key="1">
    <citation type="submission" date="2021-01" db="EMBL/GenBank/DDBJ databases">
        <title>Modified the classification status of verrucomicrobia.</title>
        <authorList>
            <person name="Feng X."/>
        </authorList>
    </citation>
    <scope>NUCLEOTIDE SEQUENCE</scope>
    <source>
        <strain evidence="1">KCTC 13126</strain>
    </source>
</reference>
<dbReference type="AlphaFoldDB" id="A0A934VJD4"/>